<name>A0A9Y3VN96_9CICH</name>
<sequence length="592" mass="67643">MEIVHVYSKLRSEFGRQCLFSDRPAELLLDLPPDPSLTLSFIQKSPRDQAVQACWETSEHQVNTERFETTSCGINHMEGGWPKDINPAEMEQTIRVRKKVEKDESFINSVLQLGSVMEHCIRQNNAVDIYQECFEDEEVVEEIQEPPSAKTVNIFRDPNEIKRTVTSLSWQPDGGRKLAVAYSCLEFQKSSKDISLDSYIWDIENPNRPEMMLKPTSPLVCLDYNPKDSHTLVGGSYNGQIAFWDTRKGNQPVEFSSLEHSHRDPVYKIIWLQSKTGTDAFSASTDGQVLWWDVRKLAEPTECLVLDPSREGNLDQALGATSLEFEPTMPTKFMVGTEQGLVISCNRKAKTPAEKIVCTYDSHHGPIYALQRNPFFPKNFLTVGDWTARIWSEDIKESSIMCTKYQMSYLTDACWSPVRPSVFFTVKMDGVLDVWDILFKQSDPTLSLKVCDNSLYSLSVQDNGRLVACGSQLGEATLLEICSGLSNLQKNEKSLLAAMFERESKREKILEARQREVRLKERSRSEQSREEEAGREEGEEDPKQLIARAESDFYSLVEAEVKRREKKDEVMKEKDICEEKDVKDEEQRGTSE</sequence>
<feature type="region of interest" description="Disordered" evidence="12">
    <location>
        <begin position="563"/>
        <end position="592"/>
    </location>
</feature>
<evidence type="ECO:0000256" key="8">
    <source>
        <dbReference type="ARBA" id="ARBA00023069"/>
    </source>
</evidence>
<evidence type="ECO:0000256" key="12">
    <source>
        <dbReference type="SAM" id="MobiDB-lite"/>
    </source>
</evidence>
<evidence type="ECO:0000313" key="15">
    <source>
        <dbReference type="RefSeq" id="XP_005744759.1"/>
    </source>
</evidence>
<dbReference type="FunFam" id="2.130.10.10:FF:001723">
    <property type="entry name" value="Dynein intermediate chain 3, ciliary"/>
    <property type="match status" value="1"/>
</dbReference>
<keyword evidence="7" id="KW-0243">Dynein</keyword>
<dbReference type="GO" id="GO:0003341">
    <property type="term" value="P:cilium movement"/>
    <property type="evidence" value="ECO:0007669"/>
    <property type="project" value="TreeGrafter"/>
</dbReference>
<dbReference type="AlphaFoldDB" id="A0A9Y3VN96"/>
<evidence type="ECO:0000256" key="6">
    <source>
        <dbReference type="ARBA" id="ARBA00022737"/>
    </source>
</evidence>
<organism evidence="13 14">
    <name type="scientific">Pundamilia nyererei</name>
    <dbReference type="NCBI Taxonomy" id="303518"/>
    <lineage>
        <taxon>Eukaryota</taxon>
        <taxon>Metazoa</taxon>
        <taxon>Chordata</taxon>
        <taxon>Craniata</taxon>
        <taxon>Vertebrata</taxon>
        <taxon>Euteleostomi</taxon>
        <taxon>Actinopterygii</taxon>
        <taxon>Neopterygii</taxon>
        <taxon>Teleostei</taxon>
        <taxon>Neoteleostei</taxon>
        <taxon>Acanthomorphata</taxon>
        <taxon>Ovalentaria</taxon>
        <taxon>Cichlomorphae</taxon>
        <taxon>Cichliformes</taxon>
        <taxon>Cichlidae</taxon>
        <taxon>African cichlids</taxon>
        <taxon>Pseudocrenilabrinae</taxon>
        <taxon>Haplochromini</taxon>
        <taxon>Pundamilia</taxon>
    </lineage>
</organism>
<keyword evidence="3" id="KW-0963">Cytoplasm</keyword>
<evidence type="ECO:0000256" key="3">
    <source>
        <dbReference type="ARBA" id="ARBA00022490"/>
    </source>
</evidence>
<keyword evidence="5" id="KW-0493">Microtubule</keyword>
<evidence type="ECO:0000256" key="4">
    <source>
        <dbReference type="ARBA" id="ARBA00022574"/>
    </source>
</evidence>
<dbReference type="InterPro" id="IPR050687">
    <property type="entry name" value="Dynein_IC"/>
</dbReference>
<dbReference type="GO" id="GO:0045503">
    <property type="term" value="F:dynein light chain binding"/>
    <property type="evidence" value="ECO:0007669"/>
    <property type="project" value="TreeGrafter"/>
</dbReference>
<dbReference type="GO" id="GO:0036157">
    <property type="term" value="C:outer dynein arm"/>
    <property type="evidence" value="ECO:0007669"/>
    <property type="project" value="TreeGrafter"/>
</dbReference>
<dbReference type="InterPro" id="IPR036322">
    <property type="entry name" value="WD40_repeat_dom_sf"/>
</dbReference>
<dbReference type="GO" id="GO:0045504">
    <property type="term" value="F:dynein heavy chain binding"/>
    <property type="evidence" value="ECO:0007669"/>
    <property type="project" value="TreeGrafter"/>
</dbReference>
<keyword evidence="10" id="KW-0206">Cytoskeleton</keyword>
<protein>
    <submittedName>
        <fullName evidence="14 15">Dynein intermediate chain 2, axonemal isoform X1</fullName>
    </submittedName>
</protein>
<keyword evidence="13" id="KW-1185">Reference proteome</keyword>
<evidence type="ECO:0000256" key="1">
    <source>
        <dbReference type="ARBA" id="ARBA00004430"/>
    </source>
</evidence>
<keyword evidence="9" id="KW-0505">Motor protein</keyword>
<dbReference type="PANTHER" id="PTHR12442">
    <property type="entry name" value="DYNEIN INTERMEDIATE CHAIN"/>
    <property type="match status" value="1"/>
</dbReference>
<dbReference type="SUPFAM" id="SSF50978">
    <property type="entry name" value="WD40 repeat-like"/>
    <property type="match status" value="1"/>
</dbReference>
<accession>A0A9Y3VN96</accession>
<keyword evidence="8" id="KW-0969">Cilium</keyword>
<dbReference type="Gene3D" id="2.130.10.10">
    <property type="entry name" value="YVTN repeat-like/Quinoprotein amine dehydrogenase"/>
    <property type="match status" value="2"/>
</dbReference>
<dbReference type="Proteomes" id="UP000695023">
    <property type="component" value="Unplaced"/>
</dbReference>
<feature type="compositionally biased region" description="Basic and acidic residues" evidence="12">
    <location>
        <begin position="520"/>
        <end position="536"/>
    </location>
</feature>
<evidence type="ECO:0000256" key="9">
    <source>
        <dbReference type="ARBA" id="ARBA00023175"/>
    </source>
</evidence>
<gene>
    <name evidence="14 15" type="primary">dnai2</name>
</gene>
<evidence type="ECO:0000313" key="13">
    <source>
        <dbReference type="Proteomes" id="UP000695023"/>
    </source>
</evidence>
<dbReference type="InterPro" id="IPR015943">
    <property type="entry name" value="WD40/YVTN_repeat-like_dom_sf"/>
</dbReference>
<dbReference type="RefSeq" id="XP_005744759.1">
    <property type="nucleotide sequence ID" value="XM_005744702.2"/>
</dbReference>
<dbReference type="RefSeq" id="XP_005744758.1">
    <property type="nucleotide sequence ID" value="XM_005744701.1"/>
</dbReference>
<dbReference type="PANTHER" id="PTHR12442:SF7">
    <property type="entry name" value="DYNEIN AXONEMAL INTERMEDIATE CHAIN 2"/>
    <property type="match status" value="1"/>
</dbReference>
<evidence type="ECO:0000313" key="14">
    <source>
        <dbReference type="RefSeq" id="XP_005744758.1"/>
    </source>
</evidence>
<comment type="subcellular location">
    <subcellularLocation>
        <location evidence="1">Cytoplasm</location>
        <location evidence="1">Cytoskeleton</location>
        <location evidence="1">Cilium axoneme</location>
    </subcellularLocation>
</comment>
<dbReference type="FunFam" id="2.130.10.10:FF:000584">
    <property type="entry name" value="Dynein intermediate chain 2"/>
    <property type="match status" value="1"/>
</dbReference>
<evidence type="ECO:0000256" key="5">
    <source>
        <dbReference type="ARBA" id="ARBA00022701"/>
    </source>
</evidence>
<keyword evidence="11" id="KW-0966">Cell projection</keyword>
<dbReference type="InterPro" id="IPR001680">
    <property type="entry name" value="WD40_rpt"/>
</dbReference>
<reference evidence="14 15" key="1">
    <citation type="submission" date="2025-04" db="UniProtKB">
        <authorList>
            <consortium name="RefSeq"/>
        </authorList>
    </citation>
    <scope>IDENTIFICATION</scope>
</reference>
<dbReference type="GeneID" id="102200518"/>
<evidence type="ECO:0000256" key="11">
    <source>
        <dbReference type="ARBA" id="ARBA00023273"/>
    </source>
</evidence>
<proteinExistence type="inferred from homology"/>
<evidence type="ECO:0000256" key="2">
    <source>
        <dbReference type="ARBA" id="ARBA00011059"/>
    </source>
</evidence>
<dbReference type="GO" id="GO:0036158">
    <property type="term" value="P:outer dynein arm assembly"/>
    <property type="evidence" value="ECO:0007669"/>
    <property type="project" value="TreeGrafter"/>
</dbReference>
<feature type="region of interest" description="Disordered" evidence="12">
    <location>
        <begin position="520"/>
        <end position="549"/>
    </location>
</feature>
<dbReference type="SMART" id="SM00320">
    <property type="entry name" value="WD40"/>
    <property type="match status" value="5"/>
</dbReference>
<dbReference type="CTD" id="101884977"/>
<keyword evidence="4" id="KW-0853">WD repeat</keyword>
<dbReference type="GO" id="GO:0005874">
    <property type="term" value="C:microtubule"/>
    <property type="evidence" value="ECO:0007669"/>
    <property type="project" value="UniProtKB-KW"/>
</dbReference>
<evidence type="ECO:0000256" key="7">
    <source>
        <dbReference type="ARBA" id="ARBA00023017"/>
    </source>
</evidence>
<keyword evidence="6" id="KW-0677">Repeat</keyword>
<evidence type="ECO:0000256" key="10">
    <source>
        <dbReference type="ARBA" id="ARBA00023212"/>
    </source>
</evidence>
<comment type="similarity">
    <text evidence="2">Belongs to the dynein intermediate chain family.</text>
</comment>